<evidence type="ECO:0000256" key="11">
    <source>
        <dbReference type="ARBA" id="ARBA00022964"/>
    </source>
</evidence>
<dbReference type="InterPro" id="IPR046941">
    <property type="entry name" value="KDM6_GATAL_sf"/>
</dbReference>
<dbReference type="InterPro" id="IPR036759">
    <property type="entry name" value="TPK_catalytic_sf"/>
</dbReference>
<dbReference type="GO" id="GO:0031490">
    <property type="term" value="F:chromatin DNA binding"/>
    <property type="evidence" value="ECO:0000318"/>
    <property type="project" value="GO_Central"/>
</dbReference>
<dbReference type="GO" id="GO:0009229">
    <property type="term" value="P:thiamine diphosphate biosynthetic process"/>
    <property type="evidence" value="ECO:0007669"/>
    <property type="project" value="InterPro"/>
</dbReference>
<evidence type="ECO:0000256" key="10">
    <source>
        <dbReference type="ARBA" id="ARBA00022853"/>
    </source>
</evidence>
<gene>
    <name evidence="17" type="primary">WBGene00097259</name>
</gene>
<evidence type="ECO:0000256" key="5">
    <source>
        <dbReference type="ARBA" id="ARBA00022723"/>
    </source>
</evidence>
<dbReference type="GO" id="GO:0005524">
    <property type="term" value="F:ATP binding"/>
    <property type="evidence" value="ECO:0007669"/>
    <property type="project" value="UniProtKB-KW"/>
</dbReference>
<dbReference type="Gene3D" id="2.60.120.320">
    <property type="entry name" value="Thiamin pyrophosphokinase, thiamin-binding domain"/>
    <property type="match status" value="1"/>
</dbReference>
<dbReference type="SUPFAM" id="SSF63862">
    <property type="entry name" value="Thiamin pyrophosphokinase, substrate-binding domain"/>
    <property type="match status" value="1"/>
</dbReference>
<dbReference type="Gene3D" id="3.40.50.10240">
    <property type="entry name" value="Thiamin pyrophosphokinase, catalytic domain"/>
    <property type="match status" value="1"/>
</dbReference>
<dbReference type="InterPro" id="IPR007371">
    <property type="entry name" value="TPK_catalytic"/>
</dbReference>
<accession>A0A2A6CDY1</accession>
<keyword evidence="6" id="KW-0547">Nucleotide-binding</keyword>
<dbReference type="SUPFAM" id="SSF63999">
    <property type="entry name" value="Thiamin pyrophosphokinase, catalytic domain"/>
    <property type="match status" value="1"/>
</dbReference>
<dbReference type="InterPro" id="IPR006282">
    <property type="entry name" value="Thi_PPkinase"/>
</dbReference>
<evidence type="ECO:0000256" key="4">
    <source>
        <dbReference type="ARBA" id="ARBA00022679"/>
    </source>
</evidence>
<dbReference type="SMART" id="SM00558">
    <property type="entry name" value="JmjC"/>
    <property type="match status" value="1"/>
</dbReference>
<comment type="cofactor">
    <cofactor evidence="1">
        <name>Fe(2+)</name>
        <dbReference type="ChEBI" id="CHEBI:29033"/>
    </cofactor>
</comment>
<dbReference type="OrthoDB" id="25149at2759"/>
<sequence>MIGFFSFSPLPVNERAREVKRTREVVNFLRVSLHCARLSHVRQNERVYEMKRESYFSLDQIALLSVARFASFRAMSSTLRPTDCLVPASPTPGCCIWLNGRAESERATWRSLWNAAELRACTDGGANLILDRVRSSHLLAPSLISGDMDSISDEAKQFFGEKSDCEIVSTPDQDKTDLTKCIELVAERIAKLSATPSHVLILGGLSGRFDHSLATINSLLNSPKIFSGLDRPPPVYLIDGENLTFVVVEGSHSISLDRTLLTGICGVVPFCQRETRVTTSGLKWNLDDSAMEFGGVVSTSNEVVNDQIEIRTSAPLIVTIEMDIMNSCAGVDDDGDLVMKEGNDADLPARFSILAPLKGDLIGKSASDILSMAEGQRNSIFLHDNLSPLSLPSYPRENVKDFKEAAVFTVKSNEHAKSKGFVDFLNDKHMVLIKDLPQAVGMKLSAFYTDTLAKKDPDHRGIEVRDQLNNEHNVNKYGDPIWACDSYFLPKKEAKEYTTGKCAQYQRDLFAMDDFVRENQERCIFCTNFDLTSDRGDLYHEQLQELEKFPTQLRVNDDADLLNQQGHKVHGMNVPQVYLKVPNNKTAAHVENMCMTSVNVNVGMRDGVEGACMWYAVPYEYYGKSEQTPNGLDFLRDTWWPDAEELMDMGVPVYRCVQEVGDTIWIAPGVVHWVVSIGFTNNVAWNVCPMTHVQLTVALHQYQWNKQEKYQSLVPMINLFWRIAKHVKVTDEKVFKLVKKCLIRSLAFSKIVTEWAKEQNLRIIDKPRPHGEGPSFCDVCACEVFNLVFRKKNTEKRRRMIYCAECVREEIRTTDTYDFSVTREYTDDFLKNTFDNFHLHNANTLHHIIPQKRGTVDDCVLSRKKVKKEIKVEFRLATEEIPQTAELNKDFTEEPLTQNNEPLISFAVGETVFAKERTSDTHVFPAVIDRVSEDKGKKRYFVNYSNEWKASGRWVEAFEVDFLVFKEKDLLEDSGVELDTVSVEDIGSEEEDDDEEVEL</sequence>
<dbReference type="Gene3D" id="1.20.58.1370">
    <property type="match status" value="1"/>
</dbReference>
<dbReference type="GO" id="GO:0006772">
    <property type="term" value="P:thiamine metabolic process"/>
    <property type="evidence" value="ECO:0007669"/>
    <property type="project" value="InterPro"/>
</dbReference>
<organism evidence="17 18">
    <name type="scientific">Pristionchus pacificus</name>
    <name type="common">Parasitic nematode worm</name>
    <dbReference type="NCBI Taxonomy" id="54126"/>
    <lineage>
        <taxon>Eukaryota</taxon>
        <taxon>Metazoa</taxon>
        <taxon>Ecdysozoa</taxon>
        <taxon>Nematoda</taxon>
        <taxon>Chromadorea</taxon>
        <taxon>Rhabditida</taxon>
        <taxon>Rhabditina</taxon>
        <taxon>Diplogasteromorpha</taxon>
        <taxon>Diplogasteroidea</taxon>
        <taxon>Neodiplogasteridae</taxon>
        <taxon>Pristionchus</taxon>
    </lineage>
</organism>
<keyword evidence="9" id="KW-0067">ATP-binding</keyword>
<dbReference type="PROSITE" id="PS51184">
    <property type="entry name" value="JMJC"/>
    <property type="match status" value="1"/>
</dbReference>
<keyword evidence="10" id="KW-0156">Chromatin regulator</keyword>
<evidence type="ECO:0000256" key="13">
    <source>
        <dbReference type="ARBA" id="ARBA00023004"/>
    </source>
</evidence>
<name>A0A2A6CDY1_PRIPA</name>
<keyword evidence="7" id="KW-0418">Kinase</keyword>
<dbReference type="InterPro" id="IPR051630">
    <property type="entry name" value="Corepressor-Demethylase"/>
</dbReference>
<dbReference type="PANTHER" id="PTHR14017">
    <property type="entry name" value="LYSINE-SPECIFIC DEMETHYLASE"/>
    <property type="match status" value="1"/>
</dbReference>
<evidence type="ECO:0000256" key="1">
    <source>
        <dbReference type="ARBA" id="ARBA00001954"/>
    </source>
</evidence>
<keyword evidence="11" id="KW-0223">Dioxygenase</keyword>
<keyword evidence="8" id="KW-0862">Zinc</keyword>
<dbReference type="Pfam" id="PF04265">
    <property type="entry name" value="TPK_B1_binding"/>
    <property type="match status" value="1"/>
</dbReference>
<keyword evidence="5" id="KW-0479">Metal-binding</keyword>
<dbReference type="Gene3D" id="2.10.110.20">
    <property type="match status" value="1"/>
</dbReference>
<proteinExistence type="inferred from homology"/>
<evidence type="ECO:0000256" key="2">
    <source>
        <dbReference type="ARBA" id="ARBA00004123"/>
    </source>
</evidence>
<evidence type="ECO:0000256" key="6">
    <source>
        <dbReference type="ARBA" id="ARBA00022741"/>
    </source>
</evidence>
<keyword evidence="4" id="KW-0808">Transferase</keyword>
<dbReference type="FunFam" id="2.60.120.320:FF:000001">
    <property type="entry name" value="Thiamine pyrophosphokinase"/>
    <property type="match status" value="1"/>
</dbReference>
<dbReference type="Gene3D" id="2.60.120.650">
    <property type="entry name" value="Cupin"/>
    <property type="match status" value="1"/>
</dbReference>
<dbReference type="GO" id="GO:0004788">
    <property type="term" value="F:thiamine diphosphokinase activity"/>
    <property type="evidence" value="ECO:0007669"/>
    <property type="project" value="InterPro"/>
</dbReference>
<dbReference type="GO" id="GO:0044666">
    <property type="term" value="C:MLL3/4 complex"/>
    <property type="evidence" value="ECO:0000318"/>
    <property type="project" value="GO_Central"/>
</dbReference>
<dbReference type="SMART" id="SM00983">
    <property type="entry name" value="TPK_B1_binding"/>
    <property type="match status" value="1"/>
</dbReference>
<dbReference type="InterPro" id="IPR003347">
    <property type="entry name" value="JmjC_dom"/>
</dbReference>
<comment type="subcellular location">
    <subcellularLocation>
        <location evidence="2">Nucleus</location>
    </subcellularLocation>
</comment>
<keyword evidence="14" id="KW-0539">Nucleus</keyword>
<keyword evidence="18" id="KW-1185">Reference proteome</keyword>
<dbReference type="CDD" id="cd07995">
    <property type="entry name" value="TPK"/>
    <property type="match status" value="1"/>
</dbReference>
<dbReference type="Pfam" id="PF04263">
    <property type="entry name" value="TPK_catalytic"/>
    <property type="match status" value="1"/>
</dbReference>
<keyword evidence="13" id="KW-0408">Iron</keyword>
<accession>A0A8R1U9F4</accession>
<dbReference type="InterPro" id="IPR048562">
    <property type="entry name" value="KDM6A_B-like_C-hel"/>
</dbReference>
<dbReference type="GO" id="GO:0010468">
    <property type="term" value="P:regulation of gene expression"/>
    <property type="evidence" value="ECO:0000318"/>
    <property type="project" value="GO_Central"/>
</dbReference>
<dbReference type="EnsemblMetazoa" id="PPA07705.1">
    <property type="protein sequence ID" value="PPA07705.1"/>
    <property type="gene ID" value="WBGene00097259"/>
</dbReference>
<feature type="domain" description="JmjC" evidence="16">
    <location>
        <begin position="538"/>
        <end position="704"/>
    </location>
</feature>
<dbReference type="SUPFAM" id="SSF51197">
    <property type="entry name" value="Clavaminate synthase-like"/>
    <property type="match status" value="1"/>
</dbReference>
<reference evidence="17" key="2">
    <citation type="submission" date="2022-06" db="UniProtKB">
        <authorList>
            <consortium name="EnsemblMetazoa"/>
        </authorList>
    </citation>
    <scope>IDENTIFICATION</scope>
    <source>
        <strain evidence="17">PS312</strain>
    </source>
</reference>
<comment type="similarity">
    <text evidence="15">Belongs to the UTX family.</text>
</comment>
<keyword evidence="3" id="KW-0597">Phosphoprotein</keyword>
<dbReference type="NCBIfam" id="TIGR01378">
    <property type="entry name" value="thi_PPkinase"/>
    <property type="match status" value="1"/>
</dbReference>
<dbReference type="GO" id="GO:0000978">
    <property type="term" value="F:RNA polymerase II cis-regulatory region sequence-specific DNA binding"/>
    <property type="evidence" value="ECO:0000318"/>
    <property type="project" value="GO_Central"/>
</dbReference>
<dbReference type="AlphaFoldDB" id="A0A2A6CDY1"/>
<dbReference type="Pfam" id="PF21322">
    <property type="entry name" value="KDM6_C-hel"/>
    <property type="match status" value="1"/>
</dbReference>
<evidence type="ECO:0000259" key="16">
    <source>
        <dbReference type="PROSITE" id="PS51184"/>
    </source>
</evidence>
<evidence type="ECO:0000256" key="14">
    <source>
        <dbReference type="ARBA" id="ARBA00023242"/>
    </source>
</evidence>
<dbReference type="GO" id="GO:0071558">
    <property type="term" value="F:histone H3K27me2/H3K27me3 demethylase activity"/>
    <property type="evidence" value="ECO:0000318"/>
    <property type="project" value="GO_Central"/>
</dbReference>
<evidence type="ECO:0000256" key="12">
    <source>
        <dbReference type="ARBA" id="ARBA00023002"/>
    </source>
</evidence>
<protein>
    <submittedName>
        <fullName evidence="17">Thiamine diphosphokinase</fullName>
    </submittedName>
</protein>
<dbReference type="GO" id="GO:0046872">
    <property type="term" value="F:metal ion binding"/>
    <property type="evidence" value="ECO:0007669"/>
    <property type="project" value="UniProtKB-KW"/>
</dbReference>
<dbReference type="InterPro" id="IPR036371">
    <property type="entry name" value="TPK_B1-bd_sf"/>
</dbReference>
<dbReference type="PANTHER" id="PTHR14017:SF1">
    <property type="entry name" value="LD02225P"/>
    <property type="match status" value="1"/>
</dbReference>
<evidence type="ECO:0000256" key="9">
    <source>
        <dbReference type="ARBA" id="ARBA00022840"/>
    </source>
</evidence>
<evidence type="ECO:0000313" key="18">
    <source>
        <dbReference type="Proteomes" id="UP000005239"/>
    </source>
</evidence>
<evidence type="ECO:0000256" key="8">
    <source>
        <dbReference type="ARBA" id="ARBA00022833"/>
    </source>
</evidence>
<evidence type="ECO:0000256" key="15">
    <source>
        <dbReference type="ARBA" id="ARBA00034483"/>
    </source>
</evidence>
<dbReference type="GO" id="GO:0016301">
    <property type="term" value="F:kinase activity"/>
    <property type="evidence" value="ECO:0007669"/>
    <property type="project" value="UniProtKB-KW"/>
</dbReference>
<keyword evidence="12" id="KW-0560">Oxidoreductase</keyword>
<dbReference type="Proteomes" id="UP000005239">
    <property type="component" value="Unassembled WGS sequence"/>
</dbReference>
<evidence type="ECO:0000256" key="3">
    <source>
        <dbReference type="ARBA" id="ARBA00022553"/>
    </source>
</evidence>
<dbReference type="Pfam" id="PF02373">
    <property type="entry name" value="JmjC"/>
    <property type="match status" value="1"/>
</dbReference>
<evidence type="ECO:0000313" key="17">
    <source>
        <dbReference type="EnsemblMetazoa" id="PPA07705.1"/>
    </source>
</evidence>
<evidence type="ECO:0000256" key="7">
    <source>
        <dbReference type="ARBA" id="ARBA00022777"/>
    </source>
</evidence>
<dbReference type="GO" id="GO:0030975">
    <property type="term" value="F:thiamine binding"/>
    <property type="evidence" value="ECO:0007669"/>
    <property type="project" value="InterPro"/>
</dbReference>
<reference evidence="18" key="1">
    <citation type="journal article" date="2008" name="Nat. Genet.">
        <title>The Pristionchus pacificus genome provides a unique perspective on nematode lifestyle and parasitism.</title>
        <authorList>
            <person name="Dieterich C."/>
            <person name="Clifton S.W."/>
            <person name="Schuster L.N."/>
            <person name="Chinwalla A."/>
            <person name="Delehaunty K."/>
            <person name="Dinkelacker I."/>
            <person name="Fulton L."/>
            <person name="Fulton R."/>
            <person name="Godfrey J."/>
            <person name="Minx P."/>
            <person name="Mitreva M."/>
            <person name="Roeseler W."/>
            <person name="Tian H."/>
            <person name="Witte H."/>
            <person name="Yang S.P."/>
            <person name="Wilson R.K."/>
            <person name="Sommer R.J."/>
        </authorList>
    </citation>
    <scope>NUCLEOTIDE SEQUENCE [LARGE SCALE GENOMIC DNA]</scope>
    <source>
        <strain evidence="18">PS312</strain>
    </source>
</reference>
<dbReference type="InterPro" id="IPR007373">
    <property type="entry name" value="Thiamin_PyroPKinase_B1-bd"/>
</dbReference>
<dbReference type="Pfam" id="PF21326">
    <property type="entry name" value="KDM6_GATAL"/>
    <property type="match status" value="1"/>
</dbReference>
<dbReference type="InterPro" id="IPR048560">
    <property type="entry name" value="KDM6A_B-like_GATAL"/>
</dbReference>